<dbReference type="Gene3D" id="3.90.1680.10">
    <property type="entry name" value="SOS response associated peptidase-like"/>
    <property type="match status" value="1"/>
</dbReference>
<evidence type="ECO:0000313" key="10">
    <source>
        <dbReference type="Proteomes" id="UP000305848"/>
    </source>
</evidence>
<dbReference type="GO" id="GO:0003697">
    <property type="term" value="F:single-stranded DNA binding"/>
    <property type="evidence" value="ECO:0007669"/>
    <property type="project" value="InterPro"/>
</dbReference>
<dbReference type="RefSeq" id="WP_137263899.1">
    <property type="nucleotide sequence ID" value="NZ_SZQL01000027.1"/>
</dbReference>
<protein>
    <recommendedName>
        <fullName evidence="8">Abasic site processing protein</fullName>
        <ecNumber evidence="8">3.4.-.-</ecNumber>
    </recommendedName>
</protein>
<keyword evidence="4 8" id="KW-0378">Hydrolase</keyword>
<dbReference type="InterPro" id="IPR036590">
    <property type="entry name" value="SRAP-like"/>
</dbReference>
<accession>A0A4U3KRD7</accession>
<dbReference type="InterPro" id="IPR003738">
    <property type="entry name" value="SRAP"/>
</dbReference>
<dbReference type="GO" id="GO:0016829">
    <property type="term" value="F:lyase activity"/>
    <property type="evidence" value="ECO:0007669"/>
    <property type="project" value="UniProtKB-KW"/>
</dbReference>
<dbReference type="GO" id="GO:0106300">
    <property type="term" value="P:protein-DNA covalent cross-linking repair"/>
    <property type="evidence" value="ECO:0007669"/>
    <property type="project" value="InterPro"/>
</dbReference>
<evidence type="ECO:0000256" key="3">
    <source>
        <dbReference type="ARBA" id="ARBA00022763"/>
    </source>
</evidence>
<evidence type="ECO:0000256" key="8">
    <source>
        <dbReference type="RuleBase" id="RU364100"/>
    </source>
</evidence>
<dbReference type="PANTHER" id="PTHR13604">
    <property type="entry name" value="DC12-RELATED"/>
    <property type="match status" value="1"/>
</dbReference>
<evidence type="ECO:0000256" key="5">
    <source>
        <dbReference type="ARBA" id="ARBA00023124"/>
    </source>
</evidence>
<keyword evidence="7" id="KW-0456">Lyase</keyword>
<reference evidence="9 10" key="1">
    <citation type="submission" date="2019-05" db="EMBL/GenBank/DDBJ databases">
        <title>Panacibacter sp. strain 17mud1-8 Genome sequencing and assembly.</title>
        <authorList>
            <person name="Chhetri G."/>
        </authorList>
    </citation>
    <scope>NUCLEOTIDE SEQUENCE [LARGE SCALE GENOMIC DNA]</scope>
    <source>
        <strain evidence="9 10">17mud1-8</strain>
    </source>
</reference>
<keyword evidence="3" id="KW-0227">DNA damage</keyword>
<dbReference type="Proteomes" id="UP000305848">
    <property type="component" value="Unassembled WGS sequence"/>
</dbReference>
<dbReference type="GO" id="GO:0008233">
    <property type="term" value="F:peptidase activity"/>
    <property type="evidence" value="ECO:0007669"/>
    <property type="project" value="UniProtKB-KW"/>
</dbReference>
<gene>
    <name evidence="9" type="ORF">FC093_21595</name>
</gene>
<dbReference type="PANTHER" id="PTHR13604:SF0">
    <property type="entry name" value="ABASIC SITE PROCESSING PROTEIN HMCES"/>
    <property type="match status" value="1"/>
</dbReference>
<dbReference type="OrthoDB" id="9782620at2"/>
<sequence length="279" mass="32778">MCYYNGQKVTREEFIRLKHLEKLVANYDFLNQPVQIGFDYNLNAILKRYPDKEDFDIVQMEWGFIPTGCKTVADVHKWRNGYYDSNNRFIAPVPTLNAQGEKLLYPGSMYEDAARYRRCLVLSTGFFESRHFYRKNKRTGQPVKTPDTYPYYITLKDREYFYMAGIWQPWIDQLTGEYRETFAIVTTNAVGHKLMEQVHNSKKRMPVILNEDLAYEWLFDNLEDRRLLQIAKTQYPSAGMQACTVAKNYKNALEPTKEHMYADLPALELTVNTGNLFSS</sequence>
<evidence type="ECO:0000256" key="7">
    <source>
        <dbReference type="ARBA" id="ARBA00023239"/>
    </source>
</evidence>
<dbReference type="GO" id="GO:0006508">
    <property type="term" value="P:proteolysis"/>
    <property type="evidence" value="ECO:0007669"/>
    <property type="project" value="UniProtKB-KW"/>
</dbReference>
<evidence type="ECO:0000256" key="4">
    <source>
        <dbReference type="ARBA" id="ARBA00022801"/>
    </source>
</evidence>
<dbReference type="SUPFAM" id="SSF143081">
    <property type="entry name" value="BB1717-like"/>
    <property type="match status" value="1"/>
</dbReference>
<evidence type="ECO:0000313" key="9">
    <source>
        <dbReference type="EMBL" id="TKK64850.1"/>
    </source>
</evidence>
<organism evidence="9 10">
    <name type="scientific">Ilyomonas limi</name>
    <dbReference type="NCBI Taxonomy" id="2575867"/>
    <lineage>
        <taxon>Bacteria</taxon>
        <taxon>Pseudomonadati</taxon>
        <taxon>Bacteroidota</taxon>
        <taxon>Chitinophagia</taxon>
        <taxon>Chitinophagales</taxon>
        <taxon>Chitinophagaceae</taxon>
        <taxon>Ilyomonas</taxon>
    </lineage>
</organism>
<keyword evidence="5" id="KW-0190">Covalent protein-DNA linkage</keyword>
<keyword evidence="2 8" id="KW-0645">Protease</keyword>
<proteinExistence type="inferred from homology"/>
<keyword evidence="6" id="KW-0238">DNA-binding</keyword>
<dbReference type="EC" id="3.4.-.-" evidence="8"/>
<name>A0A4U3KRD7_9BACT</name>
<comment type="caution">
    <text evidence="9">The sequence shown here is derived from an EMBL/GenBank/DDBJ whole genome shotgun (WGS) entry which is preliminary data.</text>
</comment>
<evidence type="ECO:0000256" key="2">
    <source>
        <dbReference type="ARBA" id="ARBA00022670"/>
    </source>
</evidence>
<keyword evidence="10" id="KW-1185">Reference proteome</keyword>
<dbReference type="EMBL" id="SZQL01000027">
    <property type="protein sequence ID" value="TKK64850.1"/>
    <property type="molecule type" value="Genomic_DNA"/>
</dbReference>
<comment type="similarity">
    <text evidence="1 8">Belongs to the SOS response-associated peptidase family.</text>
</comment>
<dbReference type="AlphaFoldDB" id="A0A4U3KRD7"/>
<dbReference type="Pfam" id="PF02586">
    <property type="entry name" value="SRAP"/>
    <property type="match status" value="1"/>
</dbReference>
<evidence type="ECO:0000256" key="1">
    <source>
        <dbReference type="ARBA" id="ARBA00008136"/>
    </source>
</evidence>
<evidence type="ECO:0000256" key="6">
    <source>
        <dbReference type="ARBA" id="ARBA00023125"/>
    </source>
</evidence>